<reference evidence="2 3" key="1">
    <citation type="submission" date="2018-07" db="EMBL/GenBank/DDBJ databases">
        <title>Genome sequence of Nitratireductor thuwali#1536.</title>
        <authorList>
            <person name="Michoud G."/>
            <person name="Merlino G."/>
            <person name="Sefrji F.O."/>
            <person name="Daffonchio D."/>
        </authorList>
    </citation>
    <scope>NUCLEOTIDE SEQUENCE [LARGE SCALE GENOMIC DNA]</scope>
    <source>
        <strain evidence="2 3">Nit1536</strain>
        <plasmid evidence="2 3">p1536_1</plasmid>
    </source>
</reference>
<keyword evidence="3" id="KW-1185">Reference proteome</keyword>
<evidence type="ECO:0000313" key="2">
    <source>
        <dbReference type="EMBL" id="UUP19817.1"/>
    </source>
</evidence>
<keyword evidence="1" id="KW-0472">Membrane</keyword>
<keyword evidence="1" id="KW-1133">Transmembrane helix</keyword>
<feature type="transmembrane region" description="Helical" evidence="1">
    <location>
        <begin position="12"/>
        <end position="29"/>
    </location>
</feature>
<gene>
    <name evidence="2" type="ORF">NTH_04332</name>
</gene>
<name>A0ABY5MQS6_9HYPH</name>
<keyword evidence="1" id="KW-0812">Transmembrane</keyword>
<organism evidence="2 3">
    <name type="scientific">Nitratireductor thuwali</name>
    <dbReference type="NCBI Taxonomy" id="2267699"/>
    <lineage>
        <taxon>Bacteria</taxon>
        <taxon>Pseudomonadati</taxon>
        <taxon>Pseudomonadota</taxon>
        <taxon>Alphaproteobacteria</taxon>
        <taxon>Hyphomicrobiales</taxon>
        <taxon>Phyllobacteriaceae</taxon>
        <taxon>Nitratireductor</taxon>
    </lineage>
</organism>
<dbReference type="EMBL" id="CP030942">
    <property type="protein sequence ID" value="UUP19817.1"/>
    <property type="molecule type" value="Genomic_DNA"/>
</dbReference>
<evidence type="ECO:0000313" key="3">
    <source>
        <dbReference type="Proteomes" id="UP001342418"/>
    </source>
</evidence>
<dbReference type="Proteomes" id="UP001342418">
    <property type="component" value="Plasmid p1536_1"/>
</dbReference>
<protein>
    <submittedName>
        <fullName evidence="2">Uncharacterized protein</fullName>
    </submittedName>
</protein>
<proteinExistence type="predicted"/>
<keyword evidence="2" id="KW-0614">Plasmid</keyword>
<evidence type="ECO:0000256" key="1">
    <source>
        <dbReference type="SAM" id="Phobius"/>
    </source>
</evidence>
<geneLocation type="plasmid" evidence="2 3">
    <name>p1536_1</name>
</geneLocation>
<accession>A0ABY5MQS6</accession>
<sequence>MDKSIYQARWLLAPLLGLGVGFFVLGVVAS</sequence>